<dbReference type="EMBL" id="QPJW01000003">
    <property type="protein sequence ID" value="RCX20526.1"/>
    <property type="molecule type" value="Genomic_DNA"/>
</dbReference>
<dbReference type="RefSeq" id="WP_245954739.1">
    <property type="nucleotide sequence ID" value="NZ_QPJW01000003.1"/>
</dbReference>
<proteinExistence type="predicted"/>
<evidence type="ECO:0000313" key="2">
    <source>
        <dbReference type="Proteomes" id="UP000253090"/>
    </source>
</evidence>
<reference evidence="1 2" key="1">
    <citation type="submission" date="2018-07" db="EMBL/GenBank/DDBJ databases">
        <title>Genomic Encyclopedia of Type Strains, Phase III (KMG-III): the genomes of soil and plant-associated and newly described type strains.</title>
        <authorList>
            <person name="Whitman W."/>
        </authorList>
    </citation>
    <scope>NUCLEOTIDE SEQUENCE [LARGE SCALE GENOMIC DNA]</scope>
    <source>
        <strain evidence="1 2">CECT 8333</strain>
    </source>
</reference>
<accession>A0A369BIX2</accession>
<name>A0A369BIX2_9BACL</name>
<organism evidence="1 2">
    <name type="scientific">Fontibacillus phaseoli</name>
    <dbReference type="NCBI Taxonomy" id="1416533"/>
    <lineage>
        <taxon>Bacteria</taxon>
        <taxon>Bacillati</taxon>
        <taxon>Bacillota</taxon>
        <taxon>Bacilli</taxon>
        <taxon>Bacillales</taxon>
        <taxon>Paenibacillaceae</taxon>
        <taxon>Fontibacillus</taxon>
    </lineage>
</organism>
<gene>
    <name evidence="1" type="ORF">DFP94_103257</name>
</gene>
<dbReference type="Proteomes" id="UP000253090">
    <property type="component" value="Unassembled WGS sequence"/>
</dbReference>
<dbReference type="AlphaFoldDB" id="A0A369BIX2"/>
<keyword evidence="2" id="KW-1185">Reference proteome</keyword>
<comment type="caution">
    <text evidence="1">The sequence shown here is derived from an EMBL/GenBank/DDBJ whole genome shotgun (WGS) entry which is preliminary data.</text>
</comment>
<protein>
    <submittedName>
        <fullName evidence="1">Uncharacterized protein</fullName>
    </submittedName>
</protein>
<evidence type="ECO:0000313" key="1">
    <source>
        <dbReference type="EMBL" id="RCX20526.1"/>
    </source>
</evidence>
<sequence length="67" mass="7500">MDFDTIDQLKSEPDSLRPLPAAAVKNLEKSIEPNGPITTRMRSKETRCVSILKSSIIPKLLIMFKVS</sequence>